<accession>A0A9D1W253</accession>
<dbReference type="InterPro" id="IPR023387">
    <property type="entry name" value="DUF1653-like_dom"/>
</dbReference>
<organism evidence="3 4">
    <name type="scientific">Candidatus Lachnoclostridium stercoripullorum</name>
    <dbReference type="NCBI Taxonomy" id="2838635"/>
    <lineage>
        <taxon>Bacteria</taxon>
        <taxon>Bacillati</taxon>
        <taxon>Bacillota</taxon>
        <taxon>Clostridia</taxon>
        <taxon>Lachnospirales</taxon>
        <taxon>Lachnospiraceae</taxon>
    </lineage>
</organism>
<dbReference type="Gene3D" id="2.30.30.320">
    <property type="entry name" value="DUF1653-like domain"/>
    <property type="match status" value="1"/>
</dbReference>
<proteinExistence type="predicted"/>
<gene>
    <name evidence="3" type="ORF">IAA28_00125</name>
</gene>
<comment type="caution">
    <text evidence="3">The sequence shown here is derived from an EMBL/GenBank/DDBJ whole genome shotgun (WGS) entry which is preliminary data.</text>
</comment>
<evidence type="ECO:0000313" key="4">
    <source>
        <dbReference type="Proteomes" id="UP000886780"/>
    </source>
</evidence>
<name>A0A9D1W253_9FIRM</name>
<sequence length="194" mass="22031">MESEKRPVPGALYRHFKNKLYQVIAVAEHTETEEELVIYQALYGDFRVYARPLPMFLSPVDREKYPDAAQELRFQPVDRKTLGRENAQGGGEPQSGEESASAGEPRSGGESREERRIPGGEDFILRFFDEESIGGKLELLEREGGGLTERTLEIICGGMDIPVTVGDGGAEDLLYVLRRYLQTQRRYEGDRFRR</sequence>
<feature type="region of interest" description="Disordered" evidence="1">
    <location>
        <begin position="71"/>
        <end position="115"/>
    </location>
</feature>
<reference evidence="3" key="2">
    <citation type="submission" date="2021-04" db="EMBL/GenBank/DDBJ databases">
        <authorList>
            <person name="Gilroy R."/>
        </authorList>
    </citation>
    <scope>NUCLEOTIDE SEQUENCE</scope>
    <source>
        <strain evidence="3">ChiGjej4B4-12881</strain>
    </source>
</reference>
<dbReference type="Pfam" id="PF07866">
    <property type="entry name" value="DUF1653"/>
    <property type="match status" value="1"/>
</dbReference>
<evidence type="ECO:0000313" key="3">
    <source>
        <dbReference type="EMBL" id="HIX51194.1"/>
    </source>
</evidence>
<dbReference type="EMBL" id="DXEU01000003">
    <property type="protein sequence ID" value="HIX51194.1"/>
    <property type="molecule type" value="Genomic_DNA"/>
</dbReference>
<feature type="compositionally biased region" description="Low complexity" evidence="1">
    <location>
        <begin position="94"/>
        <end position="105"/>
    </location>
</feature>
<dbReference type="InterPro" id="IPR037135">
    <property type="entry name" value="DUF1653-like_dom_sf"/>
</dbReference>
<dbReference type="AlphaFoldDB" id="A0A9D1W253"/>
<feature type="domain" description="DUF1653" evidence="2">
    <location>
        <begin position="12"/>
        <end position="75"/>
    </location>
</feature>
<evidence type="ECO:0000259" key="2">
    <source>
        <dbReference type="Pfam" id="PF07866"/>
    </source>
</evidence>
<dbReference type="Proteomes" id="UP000886780">
    <property type="component" value="Unassembled WGS sequence"/>
</dbReference>
<evidence type="ECO:0000256" key="1">
    <source>
        <dbReference type="SAM" id="MobiDB-lite"/>
    </source>
</evidence>
<protein>
    <submittedName>
        <fullName evidence="3">DUF1653 domain-containing protein</fullName>
    </submittedName>
</protein>
<reference evidence="3" key="1">
    <citation type="journal article" date="2021" name="PeerJ">
        <title>Extensive microbial diversity within the chicken gut microbiome revealed by metagenomics and culture.</title>
        <authorList>
            <person name="Gilroy R."/>
            <person name="Ravi A."/>
            <person name="Getino M."/>
            <person name="Pursley I."/>
            <person name="Horton D.L."/>
            <person name="Alikhan N.F."/>
            <person name="Baker D."/>
            <person name="Gharbi K."/>
            <person name="Hall N."/>
            <person name="Watson M."/>
            <person name="Adriaenssens E.M."/>
            <person name="Foster-Nyarko E."/>
            <person name="Jarju S."/>
            <person name="Secka A."/>
            <person name="Antonio M."/>
            <person name="Oren A."/>
            <person name="Chaudhuri R.R."/>
            <person name="La Ragione R."/>
            <person name="Hildebrand F."/>
            <person name="Pallen M.J."/>
        </authorList>
    </citation>
    <scope>NUCLEOTIDE SEQUENCE</scope>
    <source>
        <strain evidence="3">ChiGjej4B4-12881</strain>
    </source>
</reference>